<dbReference type="Proteomes" id="UP000031668">
    <property type="component" value="Unassembled WGS sequence"/>
</dbReference>
<dbReference type="OrthoDB" id="10564834at2759"/>
<sequence>MDVTTCVRVSSTEKTARVELSEVFLEEKSVANHLKMNEEQQTFLASADKCRNTCVQRNAMFTNMEKTIYHAIACDNSLIFPEVQDMVREQNNTGVSKATISRKLRKRRRWIESARLREPFI</sequence>
<gene>
    <name evidence="1" type="ORF">RF11_02142</name>
</gene>
<keyword evidence="2" id="KW-1185">Reference proteome</keyword>
<dbReference type="AlphaFoldDB" id="A0A0C2MG27"/>
<dbReference type="EMBL" id="JWZT01005543">
    <property type="protein sequence ID" value="KII60631.1"/>
    <property type="molecule type" value="Genomic_DNA"/>
</dbReference>
<organism evidence="1 2">
    <name type="scientific">Thelohanellus kitauei</name>
    <name type="common">Myxosporean</name>
    <dbReference type="NCBI Taxonomy" id="669202"/>
    <lineage>
        <taxon>Eukaryota</taxon>
        <taxon>Metazoa</taxon>
        <taxon>Cnidaria</taxon>
        <taxon>Myxozoa</taxon>
        <taxon>Myxosporea</taxon>
        <taxon>Bivalvulida</taxon>
        <taxon>Platysporina</taxon>
        <taxon>Myxobolidae</taxon>
        <taxon>Thelohanellus</taxon>
    </lineage>
</organism>
<accession>A0A0C2MG27</accession>
<proteinExistence type="predicted"/>
<name>A0A0C2MG27_THEKT</name>
<protein>
    <submittedName>
        <fullName evidence="1">Uncharacterized protein</fullName>
    </submittedName>
</protein>
<evidence type="ECO:0000313" key="2">
    <source>
        <dbReference type="Proteomes" id="UP000031668"/>
    </source>
</evidence>
<evidence type="ECO:0000313" key="1">
    <source>
        <dbReference type="EMBL" id="KII60631.1"/>
    </source>
</evidence>
<comment type="caution">
    <text evidence="1">The sequence shown here is derived from an EMBL/GenBank/DDBJ whole genome shotgun (WGS) entry which is preliminary data.</text>
</comment>
<reference evidence="1 2" key="1">
    <citation type="journal article" date="2014" name="Genome Biol. Evol.">
        <title>The genome of the myxosporean Thelohanellus kitauei shows adaptations to nutrient acquisition within its fish host.</title>
        <authorList>
            <person name="Yang Y."/>
            <person name="Xiong J."/>
            <person name="Zhou Z."/>
            <person name="Huo F."/>
            <person name="Miao W."/>
            <person name="Ran C."/>
            <person name="Liu Y."/>
            <person name="Zhang J."/>
            <person name="Feng J."/>
            <person name="Wang M."/>
            <person name="Wang M."/>
            <person name="Wang L."/>
            <person name="Yao B."/>
        </authorList>
    </citation>
    <scope>NUCLEOTIDE SEQUENCE [LARGE SCALE GENOMIC DNA]</scope>
    <source>
        <strain evidence="1">Wuqing</strain>
    </source>
</reference>